<name>A0A8J3N676_9CHLR</name>
<evidence type="ECO:0008006" key="4">
    <source>
        <dbReference type="Google" id="ProtNLM"/>
    </source>
</evidence>
<feature type="transmembrane region" description="Helical" evidence="1">
    <location>
        <begin position="43"/>
        <end position="69"/>
    </location>
</feature>
<dbReference type="EMBL" id="BNJK01000002">
    <property type="protein sequence ID" value="GHO99879.1"/>
    <property type="molecule type" value="Genomic_DNA"/>
</dbReference>
<keyword evidence="1" id="KW-0472">Membrane</keyword>
<feature type="transmembrane region" description="Helical" evidence="1">
    <location>
        <begin position="6"/>
        <end position="31"/>
    </location>
</feature>
<evidence type="ECO:0000313" key="3">
    <source>
        <dbReference type="Proteomes" id="UP000597444"/>
    </source>
</evidence>
<keyword evidence="1" id="KW-0812">Transmembrane</keyword>
<sequence>MLHTTALVLHILSAIAVFASLALDWLATAGLRRAERLQDVRPWVWALQVSAAFGPWARIAVLGFGLFLAFDAWSWQGWIIVALASWLALVLLGGGAFTGRTLRQMVALVNTEEADAAAPFASQVRVPWMWVLVLTRLGLAVGLVFDMTLKPSLVIGAIMVLVGAGVGLALSQRPSNASY</sequence>
<feature type="transmembrane region" description="Helical" evidence="1">
    <location>
        <begin position="151"/>
        <end position="170"/>
    </location>
</feature>
<dbReference type="Proteomes" id="UP000597444">
    <property type="component" value="Unassembled WGS sequence"/>
</dbReference>
<comment type="caution">
    <text evidence="2">The sequence shown here is derived from an EMBL/GenBank/DDBJ whole genome shotgun (WGS) entry which is preliminary data.</text>
</comment>
<reference evidence="2" key="1">
    <citation type="submission" date="2020-10" db="EMBL/GenBank/DDBJ databases">
        <title>Taxonomic study of unclassified bacteria belonging to the class Ktedonobacteria.</title>
        <authorList>
            <person name="Yabe S."/>
            <person name="Wang C.M."/>
            <person name="Zheng Y."/>
            <person name="Sakai Y."/>
            <person name="Cavaletti L."/>
            <person name="Monciardini P."/>
            <person name="Donadio S."/>
        </authorList>
    </citation>
    <scope>NUCLEOTIDE SEQUENCE</scope>
    <source>
        <strain evidence="2">ID150040</strain>
    </source>
</reference>
<accession>A0A8J3N676</accession>
<dbReference type="AlphaFoldDB" id="A0A8J3N676"/>
<keyword evidence="3" id="KW-1185">Reference proteome</keyword>
<organism evidence="2 3">
    <name type="scientific">Reticulibacter mediterranei</name>
    <dbReference type="NCBI Taxonomy" id="2778369"/>
    <lineage>
        <taxon>Bacteria</taxon>
        <taxon>Bacillati</taxon>
        <taxon>Chloroflexota</taxon>
        <taxon>Ktedonobacteria</taxon>
        <taxon>Ktedonobacterales</taxon>
        <taxon>Reticulibacteraceae</taxon>
        <taxon>Reticulibacter</taxon>
    </lineage>
</organism>
<keyword evidence="1" id="KW-1133">Transmembrane helix</keyword>
<protein>
    <recommendedName>
        <fullName evidence="4">DUF2269 domain-containing protein</fullName>
    </recommendedName>
</protein>
<feature type="transmembrane region" description="Helical" evidence="1">
    <location>
        <begin position="75"/>
        <end position="97"/>
    </location>
</feature>
<proteinExistence type="predicted"/>
<feature type="transmembrane region" description="Helical" evidence="1">
    <location>
        <begin position="128"/>
        <end position="145"/>
    </location>
</feature>
<gene>
    <name evidence="2" type="ORF">KSF_099270</name>
</gene>
<evidence type="ECO:0000313" key="2">
    <source>
        <dbReference type="EMBL" id="GHO99879.1"/>
    </source>
</evidence>
<evidence type="ECO:0000256" key="1">
    <source>
        <dbReference type="SAM" id="Phobius"/>
    </source>
</evidence>